<feature type="transmembrane region" description="Helical" evidence="6">
    <location>
        <begin position="95"/>
        <end position="112"/>
    </location>
</feature>
<dbReference type="AlphaFoldDB" id="A0A176ZFT6"/>
<keyword evidence="2 6" id="KW-0812">Transmembrane</keyword>
<dbReference type="PANTHER" id="PTHR37422">
    <property type="entry name" value="TEICHURONIC ACID BIOSYNTHESIS PROTEIN TUAE"/>
    <property type="match status" value="1"/>
</dbReference>
<dbReference type="GeneID" id="32584461"/>
<sequence length="435" mass="47372">MMTKVVHAASIYYVLHTMSFLGVIDKLVNGPRGAGSTGNDITMTVNLLGVFVSVFLFWSGMRKTGAARFNKFLPLLAAGFLLASALWSVKPSLTFTQGTAYVFVVVGAIGLVQVSDRDELMDLLVRTCALSAVASVLWQFVLFPGAAFNDTEPDFEGIFSQKNVLGQVMAAGVLGALHCLRVRKGRRLRYICIIALCTTVAFLSKSSTSLVAIAALFCLDFLGRLYLKGASIGTICLSMGCALVLLFFAVNDDLILEILGKDATLTGRTQIWQYAIDNIGEKPLFGWGYAAFWVPGNPAAGQIAEAVNWEVPNAHNGLLEFLLGVGAVGSSLFLLLWARNLVMAVRCMKGRARQFGLTSMLLLIAILLIGISEQVLLAALQIWTSMFFIMGFICERELSLERDEARLGRFEIPKPGNPHSLNPSGMRQLSRQLRL</sequence>
<dbReference type="EMBL" id="LSEF01000025">
    <property type="protein sequence ID" value="OAF19337.1"/>
    <property type="molecule type" value="Genomic_DNA"/>
</dbReference>
<dbReference type="PANTHER" id="PTHR37422:SF17">
    <property type="entry name" value="O-ANTIGEN LIGASE"/>
    <property type="match status" value="1"/>
</dbReference>
<feature type="domain" description="O-antigen ligase-related" evidence="7">
    <location>
        <begin position="194"/>
        <end position="334"/>
    </location>
</feature>
<name>A0A176ZFT6_9BRAD</name>
<evidence type="ECO:0000259" key="7">
    <source>
        <dbReference type="Pfam" id="PF04932"/>
    </source>
</evidence>
<feature type="compositionally biased region" description="Polar residues" evidence="5">
    <location>
        <begin position="419"/>
        <end position="435"/>
    </location>
</feature>
<feature type="transmembrane region" description="Helical" evidence="6">
    <location>
        <begin position="187"/>
        <end position="204"/>
    </location>
</feature>
<keyword evidence="4 6" id="KW-0472">Membrane</keyword>
<feature type="transmembrane region" description="Helical" evidence="6">
    <location>
        <begin position="354"/>
        <end position="371"/>
    </location>
</feature>
<evidence type="ECO:0000256" key="5">
    <source>
        <dbReference type="SAM" id="MobiDB-lite"/>
    </source>
</evidence>
<keyword evidence="3 6" id="KW-1133">Transmembrane helix</keyword>
<feature type="transmembrane region" description="Helical" evidence="6">
    <location>
        <begin position="12"/>
        <end position="29"/>
    </location>
</feature>
<feature type="transmembrane region" description="Helical" evidence="6">
    <location>
        <begin position="321"/>
        <end position="342"/>
    </location>
</feature>
<keyword evidence="9" id="KW-1185">Reference proteome</keyword>
<evidence type="ECO:0000256" key="2">
    <source>
        <dbReference type="ARBA" id="ARBA00022692"/>
    </source>
</evidence>
<dbReference type="Pfam" id="PF04932">
    <property type="entry name" value="Wzy_C"/>
    <property type="match status" value="1"/>
</dbReference>
<organism evidence="8 9">
    <name type="scientific">Bradyrhizobium neotropicale</name>
    <dbReference type="NCBI Taxonomy" id="1497615"/>
    <lineage>
        <taxon>Bacteria</taxon>
        <taxon>Pseudomonadati</taxon>
        <taxon>Pseudomonadota</taxon>
        <taxon>Alphaproteobacteria</taxon>
        <taxon>Hyphomicrobiales</taxon>
        <taxon>Nitrobacteraceae</taxon>
        <taxon>Bradyrhizobium</taxon>
    </lineage>
</organism>
<proteinExistence type="predicted"/>
<evidence type="ECO:0000256" key="6">
    <source>
        <dbReference type="SAM" id="Phobius"/>
    </source>
</evidence>
<protein>
    <recommendedName>
        <fullName evidence="7">O-antigen ligase-related domain-containing protein</fullName>
    </recommendedName>
</protein>
<evidence type="ECO:0000256" key="4">
    <source>
        <dbReference type="ARBA" id="ARBA00023136"/>
    </source>
</evidence>
<accession>A0A176ZFT6</accession>
<evidence type="ECO:0000256" key="3">
    <source>
        <dbReference type="ARBA" id="ARBA00022989"/>
    </source>
</evidence>
<feature type="transmembrane region" description="Helical" evidence="6">
    <location>
        <begin position="124"/>
        <end position="144"/>
    </location>
</feature>
<gene>
    <name evidence="8" type="ORF">AXW67_36750</name>
</gene>
<dbReference type="Proteomes" id="UP000077173">
    <property type="component" value="Unassembled WGS sequence"/>
</dbReference>
<reference evidence="8 9" key="1">
    <citation type="submission" date="2016-02" db="EMBL/GenBank/DDBJ databases">
        <title>Draft genome sequence of the strain BR 10247T Bradyrhizobium neotropicale isolated from nodules of Centrolobium paraense.</title>
        <authorList>
            <person name="Simoes-Araujo J.L."/>
            <person name="Barauna A.C."/>
            <person name="Silva K."/>
            <person name="Zilli J.E."/>
        </authorList>
    </citation>
    <scope>NUCLEOTIDE SEQUENCE [LARGE SCALE GENOMIC DNA]</scope>
    <source>
        <strain evidence="8 9">BR 10247</strain>
    </source>
</reference>
<feature type="region of interest" description="Disordered" evidence="5">
    <location>
        <begin position="411"/>
        <end position="435"/>
    </location>
</feature>
<evidence type="ECO:0000256" key="1">
    <source>
        <dbReference type="ARBA" id="ARBA00004141"/>
    </source>
</evidence>
<evidence type="ECO:0000313" key="9">
    <source>
        <dbReference type="Proteomes" id="UP000077173"/>
    </source>
</evidence>
<dbReference type="GO" id="GO:0016020">
    <property type="term" value="C:membrane"/>
    <property type="evidence" value="ECO:0007669"/>
    <property type="project" value="UniProtKB-SubCell"/>
</dbReference>
<feature type="transmembrane region" description="Helical" evidence="6">
    <location>
        <begin position="72"/>
        <end position="89"/>
    </location>
</feature>
<feature type="transmembrane region" description="Helical" evidence="6">
    <location>
        <begin position="41"/>
        <end position="60"/>
    </location>
</feature>
<comment type="caution">
    <text evidence="8">The sequence shown here is derived from an EMBL/GenBank/DDBJ whole genome shotgun (WGS) entry which is preliminary data.</text>
</comment>
<dbReference type="InterPro" id="IPR051533">
    <property type="entry name" value="WaaL-like"/>
</dbReference>
<evidence type="ECO:0000313" key="8">
    <source>
        <dbReference type="EMBL" id="OAF19337.1"/>
    </source>
</evidence>
<dbReference type="RefSeq" id="WP_063676859.1">
    <property type="nucleotide sequence ID" value="NZ_LSEF01000025.1"/>
</dbReference>
<feature type="transmembrane region" description="Helical" evidence="6">
    <location>
        <begin position="164"/>
        <end position="180"/>
    </location>
</feature>
<feature type="transmembrane region" description="Helical" evidence="6">
    <location>
        <begin position="232"/>
        <end position="250"/>
    </location>
</feature>
<comment type="subcellular location">
    <subcellularLocation>
        <location evidence="1">Membrane</location>
        <topology evidence="1">Multi-pass membrane protein</topology>
    </subcellularLocation>
</comment>
<dbReference type="InterPro" id="IPR007016">
    <property type="entry name" value="O-antigen_ligase-rel_domated"/>
</dbReference>